<feature type="transmembrane region" description="Helical" evidence="6">
    <location>
        <begin position="263"/>
        <end position="284"/>
    </location>
</feature>
<comment type="similarity">
    <text evidence="2">Belongs to the autoinducer-2 exporter (AI-2E) (TC 2.A.86) family.</text>
</comment>
<name>A0A1G2R779_9BACT</name>
<dbReference type="GO" id="GO:0016020">
    <property type="term" value="C:membrane"/>
    <property type="evidence" value="ECO:0007669"/>
    <property type="project" value="UniProtKB-SubCell"/>
</dbReference>
<evidence type="ECO:0000256" key="2">
    <source>
        <dbReference type="ARBA" id="ARBA00009773"/>
    </source>
</evidence>
<comment type="subcellular location">
    <subcellularLocation>
        <location evidence="1">Membrane</location>
        <topology evidence="1">Multi-pass membrane protein</topology>
    </subcellularLocation>
</comment>
<reference evidence="7 8" key="1">
    <citation type="journal article" date="2016" name="Nat. Commun.">
        <title>Thousands of microbial genomes shed light on interconnected biogeochemical processes in an aquifer system.</title>
        <authorList>
            <person name="Anantharaman K."/>
            <person name="Brown C.T."/>
            <person name="Hug L.A."/>
            <person name="Sharon I."/>
            <person name="Castelle C.J."/>
            <person name="Probst A.J."/>
            <person name="Thomas B.C."/>
            <person name="Singh A."/>
            <person name="Wilkins M.J."/>
            <person name="Karaoz U."/>
            <person name="Brodie E.L."/>
            <person name="Williams K.H."/>
            <person name="Hubbard S.S."/>
            <person name="Banfield J.F."/>
        </authorList>
    </citation>
    <scope>NUCLEOTIDE SEQUENCE [LARGE SCALE GENOMIC DNA]</scope>
</reference>
<evidence type="ECO:0008006" key="9">
    <source>
        <dbReference type="Google" id="ProtNLM"/>
    </source>
</evidence>
<feature type="transmembrane region" description="Helical" evidence="6">
    <location>
        <begin position="7"/>
        <end position="26"/>
    </location>
</feature>
<dbReference type="EMBL" id="MHTY01000018">
    <property type="protein sequence ID" value="OHA68690.1"/>
    <property type="molecule type" value="Genomic_DNA"/>
</dbReference>
<evidence type="ECO:0000256" key="6">
    <source>
        <dbReference type="SAM" id="Phobius"/>
    </source>
</evidence>
<feature type="transmembrane region" description="Helical" evidence="6">
    <location>
        <begin position="296"/>
        <end position="323"/>
    </location>
</feature>
<evidence type="ECO:0000256" key="3">
    <source>
        <dbReference type="ARBA" id="ARBA00022692"/>
    </source>
</evidence>
<feature type="transmembrane region" description="Helical" evidence="6">
    <location>
        <begin position="137"/>
        <end position="163"/>
    </location>
</feature>
<sequence length="341" mass="37437">MQERTLDISWGTIVKLSLAALLIYVIFLTKDILVWLLFGVIISVIFDPVIDAMERLRVPRVLATLGLYLLVFGIIAFIIYGTAPLFINEIKRFSSLVPQYFETLSPSLTGLGFEAFSDTNALIEASIKGIEKFASNFFSALFAIFGGILSTLFVVSIAIFLSLERKGIERAIILLFPRSMEALALDVWAKSQKKVSAWFISRILGSILVGGATYVSLLLFNAPYPFSLSLLSGVTNFIPIIGPLFAGAVIVFFLALESLPKALFVAIALLLIQQIEGNILTPLLTRKFIGLSPVLVLIAVAIGGTLWGILGALFAIPIAGILFEFLRDFLKKRKEERPVVM</sequence>
<keyword evidence="5 6" id="KW-0472">Membrane</keyword>
<dbReference type="PANTHER" id="PTHR21716">
    <property type="entry name" value="TRANSMEMBRANE PROTEIN"/>
    <property type="match status" value="1"/>
</dbReference>
<protein>
    <recommendedName>
        <fullName evidence="9">AI-2E family transporter</fullName>
    </recommendedName>
</protein>
<dbReference type="InterPro" id="IPR002549">
    <property type="entry name" value="AI-2E-like"/>
</dbReference>
<evidence type="ECO:0000313" key="7">
    <source>
        <dbReference type="EMBL" id="OHA68690.1"/>
    </source>
</evidence>
<dbReference type="Pfam" id="PF01594">
    <property type="entry name" value="AI-2E_transport"/>
    <property type="match status" value="1"/>
</dbReference>
<dbReference type="Proteomes" id="UP000178529">
    <property type="component" value="Unassembled WGS sequence"/>
</dbReference>
<evidence type="ECO:0000256" key="1">
    <source>
        <dbReference type="ARBA" id="ARBA00004141"/>
    </source>
</evidence>
<evidence type="ECO:0000313" key="8">
    <source>
        <dbReference type="Proteomes" id="UP000178529"/>
    </source>
</evidence>
<dbReference type="GO" id="GO:0055085">
    <property type="term" value="P:transmembrane transport"/>
    <property type="evidence" value="ECO:0007669"/>
    <property type="project" value="TreeGrafter"/>
</dbReference>
<feature type="transmembrane region" description="Helical" evidence="6">
    <location>
        <begin position="237"/>
        <end position="256"/>
    </location>
</feature>
<feature type="transmembrane region" description="Helical" evidence="6">
    <location>
        <begin position="62"/>
        <end position="87"/>
    </location>
</feature>
<comment type="caution">
    <text evidence="7">The sequence shown here is derived from an EMBL/GenBank/DDBJ whole genome shotgun (WGS) entry which is preliminary data.</text>
</comment>
<feature type="transmembrane region" description="Helical" evidence="6">
    <location>
        <begin position="32"/>
        <end position="50"/>
    </location>
</feature>
<keyword evidence="4 6" id="KW-1133">Transmembrane helix</keyword>
<dbReference type="PANTHER" id="PTHR21716:SF62">
    <property type="entry name" value="TRANSPORT PROTEIN YDBI-RELATED"/>
    <property type="match status" value="1"/>
</dbReference>
<feature type="transmembrane region" description="Helical" evidence="6">
    <location>
        <begin position="199"/>
        <end position="217"/>
    </location>
</feature>
<evidence type="ECO:0000256" key="5">
    <source>
        <dbReference type="ARBA" id="ARBA00023136"/>
    </source>
</evidence>
<evidence type="ECO:0000256" key="4">
    <source>
        <dbReference type="ARBA" id="ARBA00022989"/>
    </source>
</evidence>
<proteinExistence type="inferred from homology"/>
<accession>A0A1G2R779</accession>
<dbReference type="AlphaFoldDB" id="A0A1G2R779"/>
<keyword evidence="3 6" id="KW-0812">Transmembrane</keyword>
<gene>
    <name evidence="7" type="ORF">A3J68_02270</name>
</gene>
<organism evidence="7 8">
    <name type="scientific">Candidatus Wildermuthbacteria bacterium RIFCSPHIGHO2_02_FULL_48_16</name>
    <dbReference type="NCBI Taxonomy" id="1802453"/>
    <lineage>
        <taxon>Bacteria</taxon>
        <taxon>Candidatus Wildermuthiibacteriota</taxon>
    </lineage>
</organism>